<dbReference type="EMBL" id="FNDZ01000001">
    <property type="protein sequence ID" value="SDH85139.1"/>
    <property type="molecule type" value="Genomic_DNA"/>
</dbReference>
<dbReference type="InterPro" id="IPR014710">
    <property type="entry name" value="RmlC-like_jellyroll"/>
</dbReference>
<dbReference type="GO" id="GO:0005829">
    <property type="term" value="C:cytosol"/>
    <property type="evidence" value="ECO:0007669"/>
    <property type="project" value="TreeGrafter"/>
</dbReference>
<keyword evidence="3" id="KW-0804">Transcription</keyword>
<name>A0A1G8FSL9_9CLOT</name>
<organism evidence="5 6">
    <name type="scientific">Proteiniclasticum ruminis</name>
    <dbReference type="NCBI Taxonomy" id="398199"/>
    <lineage>
        <taxon>Bacteria</taxon>
        <taxon>Bacillati</taxon>
        <taxon>Bacillota</taxon>
        <taxon>Clostridia</taxon>
        <taxon>Eubacteriales</taxon>
        <taxon>Clostridiaceae</taxon>
        <taxon>Proteiniclasticum</taxon>
    </lineage>
</organism>
<keyword evidence="5" id="KW-0808">Transferase</keyword>
<proteinExistence type="predicted"/>
<dbReference type="Pfam" id="PF00027">
    <property type="entry name" value="cNMP_binding"/>
    <property type="match status" value="1"/>
</dbReference>
<evidence type="ECO:0000256" key="2">
    <source>
        <dbReference type="ARBA" id="ARBA00023125"/>
    </source>
</evidence>
<dbReference type="Pfam" id="PF13545">
    <property type="entry name" value="HTH_Crp_2"/>
    <property type="match status" value="1"/>
</dbReference>
<dbReference type="PANTHER" id="PTHR24567">
    <property type="entry name" value="CRP FAMILY TRANSCRIPTIONAL REGULATORY PROTEIN"/>
    <property type="match status" value="1"/>
</dbReference>
<dbReference type="Proteomes" id="UP000183255">
    <property type="component" value="Unassembled WGS sequence"/>
</dbReference>
<dbReference type="SUPFAM" id="SSF51206">
    <property type="entry name" value="cAMP-binding domain-like"/>
    <property type="match status" value="1"/>
</dbReference>
<evidence type="ECO:0000256" key="3">
    <source>
        <dbReference type="ARBA" id="ARBA00023163"/>
    </source>
</evidence>
<reference evidence="5 6" key="1">
    <citation type="submission" date="2016-10" db="EMBL/GenBank/DDBJ databases">
        <authorList>
            <person name="de Groot N.N."/>
        </authorList>
    </citation>
    <scope>NUCLEOTIDE SEQUENCE [LARGE SCALE GENOMIC DNA]</scope>
    <source>
        <strain evidence="5 6">CGMCC 1.5058</strain>
    </source>
</reference>
<evidence type="ECO:0000313" key="5">
    <source>
        <dbReference type="EMBL" id="SDH85139.1"/>
    </source>
</evidence>
<dbReference type="AlphaFoldDB" id="A0A1G8FSL9"/>
<feature type="domain" description="Cyclic nucleotide-binding" evidence="4">
    <location>
        <begin position="25"/>
        <end position="129"/>
    </location>
</feature>
<protein>
    <submittedName>
        <fullName evidence="5">cAMP-binding domain of CRP or a regulatory subunit of cAMP-dependent protein kinases</fullName>
    </submittedName>
</protein>
<dbReference type="SMART" id="SM00100">
    <property type="entry name" value="cNMP"/>
    <property type="match status" value="1"/>
</dbReference>
<dbReference type="CDD" id="cd00038">
    <property type="entry name" value="CAP_ED"/>
    <property type="match status" value="1"/>
</dbReference>
<dbReference type="InterPro" id="IPR000595">
    <property type="entry name" value="cNMP-bd_dom"/>
</dbReference>
<dbReference type="PROSITE" id="PS50042">
    <property type="entry name" value="CNMP_BINDING_3"/>
    <property type="match status" value="1"/>
</dbReference>
<evidence type="ECO:0000313" key="6">
    <source>
        <dbReference type="Proteomes" id="UP000183255"/>
    </source>
</evidence>
<evidence type="ECO:0000256" key="1">
    <source>
        <dbReference type="ARBA" id="ARBA00023015"/>
    </source>
</evidence>
<dbReference type="Gene3D" id="2.60.120.10">
    <property type="entry name" value="Jelly Rolls"/>
    <property type="match status" value="1"/>
</dbReference>
<sequence length="235" mass="26795">MTAMPNSMNKMERDVSSDFLLRLPIFQGMPRNEVIRFISSVHGNYASFDKGEFIGMEGEMISGIGVLLTGMASVFKENAAGERHRMATLKPGDIFGEVAVYTGEHWTASVMAEEPSAVLILPRQQLLHLNETAGAAVFQMNMLKLVSKKALKLNQKLEILSMRSLRRKLIRLFQIEWKSQKQNPLILPMNREELAEYLQVSRPALSRELMNMKRDNLIDFSRNKFYVSDQLAELE</sequence>
<dbReference type="GO" id="GO:0003700">
    <property type="term" value="F:DNA-binding transcription factor activity"/>
    <property type="evidence" value="ECO:0007669"/>
    <property type="project" value="TreeGrafter"/>
</dbReference>
<dbReference type="InterPro" id="IPR018490">
    <property type="entry name" value="cNMP-bd_dom_sf"/>
</dbReference>
<dbReference type="GO" id="GO:0016301">
    <property type="term" value="F:kinase activity"/>
    <property type="evidence" value="ECO:0007669"/>
    <property type="project" value="UniProtKB-KW"/>
</dbReference>
<dbReference type="SUPFAM" id="SSF46785">
    <property type="entry name" value="Winged helix' DNA-binding domain"/>
    <property type="match status" value="1"/>
</dbReference>
<dbReference type="GO" id="GO:0003677">
    <property type="term" value="F:DNA binding"/>
    <property type="evidence" value="ECO:0007669"/>
    <property type="project" value="UniProtKB-KW"/>
</dbReference>
<dbReference type="InterPro" id="IPR036390">
    <property type="entry name" value="WH_DNA-bd_sf"/>
</dbReference>
<keyword evidence="2" id="KW-0238">DNA-binding</keyword>
<accession>A0A1G8FSL9</accession>
<gene>
    <name evidence="5" type="ORF">SAMN05421804_10123</name>
</gene>
<dbReference type="PANTHER" id="PTHR24567:SF58">
    <property type="entry name" value="CYCLIC AMP-BINDING REGULATORY PROTEIN"/>
    <property type="match status" value="1"/>
</dbReference>
<dbReference type="InterPro" id="IPR050397">
    <property type="entry name" value="Env_Response_Regulators"/>
</dbReference>
<keyword evidence="5" id="KW-0418">Kinase</keyword>
<keyword evidence="1" id="KW-0805">Transcription regulation</keyword>
<dbReference type="InterPro" id="IPR012318">
    <property type="entry name" value="HTH_CRP"/>
</dbReference>
<evidence type="ECO:0000259" key="4">
    <source>
        <dbReference type="PROSITE" id="PS50042"/>
    </source>
</evidence>